<dbReference type="Gene3D" id="3.40.1350.10">
    <property type="match status" value="1"/>
</dbReference>
<dbReference type="OrthoDB" id="10002170at2759"/>
<evidence type="ECO:0000259" key="3">
    <source>
        <dbReference type="Pfam" id="PF09631"/>
    </source>
</evidence>
<keyword evidence="5" id="KW-1185">Reference proteome</keyword>
<evidence type="ECO:0000313" key="4">
    <source>
        <dbReference type="EMBL" id="EDW36032.1"/>
    </source>
</evidence>
<dbReference type="eggNOG" id="ENOG502S8YS">
    <property type="taxonomic scope" value="Eukaryota"/>
</dbReference>
<dbReference type="PhylomeDB" id="B4GHR2"/>
<protein>
    <submittedName>
        <fullName evidence="4">GL17581</fullName>
    </submittedName>
</protein>
<dbReference type="HOGENOM" id="CLU_171320_0_0_1"/>
<dbReference type="SMR" id="B4GHR2"/>
<dbReference type="SUPFAM" id="SSF53032">
    <property type="entry name" value="tRNA-intron endonuclease catalytic domain-like"/>
    <property type="match status" value="1"/>
</dbReference>
<dbReference type="Proteomes" id="UP000008744">
    <property type="component" value="Unassembled WGS sequence"/>
</dbReference>
<reference evidence="4 5" key="1">
    <citation type="journal article" date="2007" name="Nature">
        <title>Evolution of genes and genomes on the Drosophila phylogeny.</title>
        <authorList>
            <consortium name="Drosophila 12 Genomes Consortium"/>
            <person name="Clark A.G."/>
            <person name="Eisen M.B."/>
            <person name="Smith D.R."/>
            <person name="Bergman C.M."/>
            <person name="Oliver B."/>
            <person name="Markow T.A."/>
            <person name="Kaufman T.C."/>
            <person name="Kellis M."/>
            <person name="Gelbart W."/>
            <person name="Iyer V.N."/>
            <person name="Pollard D.A."/>
            <person name="Sackton T.B."/>
            <person name="Larracuente A.M."/>
            <person name="Singh N.D."/>
            <person name="Abad J.P."/>
            <person name="Abt D.N."/>
            <person name="Adryan B."/>
            <person name="Aguade M."/>
            <person name="Akashi H."/>
            <person name="Anderson W.W."/>
            <person name="Aquadro C.F."/>
            <person name="Ardell D.H."/>
            <person name="Arguello R."/>
            <person name="Artieri C.G."/>
            <person name="Barbash D.A."/>
            <person name="Barker D."/>
            <person name="Barsanti P."/>
            <person name="Batterham P."/>
            <person name="Batzoglou S."/>
            <person name="Begun D."/>
            <person name="Bhutkar A."/>
            <person name="Blanco E."/>
            <person name="Bosak S.A."/>
            <person name="Bradley R.K."/>
            <person name="Brand A.D."/>
            <person name="Brent M.R."/>
            <person name="Brooks A.N."/>
            <person name="Brown R.H."/>
            <person name="Butlin R.K."/>
            <person name="Caggese C."/>
            <person name="Calvi B.R."/>
            <person name="Bernardo de Carvalho A."/>
            <person name="Caspi A."/>
            <person name="Castrezana S."/>
            <person name="Celniker S.E."/>
            <person name="Chang J.L."/>
            <person name="Chapple C."/>
            <person name="Chatterji S."/>
            <person name="Chinwalla A."/>
            <person name="Civetta A."/>
            <person name="Clifton S.W."/>
            <person name="Comeron J.M."/>
            <person name="Costello J.C."/>
            <person name="Coyne J.A."/>
            <person name="Daub J."/>
            <person name="David R.G."/>
            <person name="Delcher A.L."/>
            <person name="Delehaunty K."/>
            <person name="Do C.B."/>
            <person name="Ebling H."/>
            <person name="Edwards K."/>
            <person name="Eickbush T."/>
            <person name="Evans J.D."/>
            <person name="Filipski A."/>
            <person name="Findeiss S."/>
            <person name="Freyhult E."/>
            <person name="Fulton L."/>
            <person name="Fulton R."/>
            <person name="Garcia A.C."/>
            <person name="Gardiner A."/>
            <person name="Garfield D.A."/>
            <person name="Garvin B.E."/>
            <person name="Gibson G."/>
            <person name="Gilbert D."/>
            <person name="Gnerre S."/>
            <person name="Godfrey J."/>
            <person name="Good R."/>
            <person name="Gotea V."/>
            <person name="Gravely B."/>
            <person name="Greenberg A.J."/>
            <person name="Griffiths-Jones S."/>
            <person name="Gross S."/>
            <person name="Guigo R."/>
            <person name="Gustafson E.A."/>
            <person name="Haerty W."/>
            <person name="Hahn M.W."/>
            <person name="Halligan D.L."/>
            <person name="Halpern A.L."/>
            <person name="Halter G.M."/>
            <person name="Han M.V."/>
            <person name="Heger A."/>
            <person name="Hillier L."/>
            <person name="Hinrichs A.S."/>
            <person name="Holmes I."/>
            <person name="Hoskins R.A."/>
            <person name="Hubisz M.J."/>
            <person name="Hultmark D."/>
            <person name="Huntley M.A."/>
            <person name="Jaffe D.B."/>
            <person name="Jagadeeshan S."/>
            <person name="Jeck W.R."/>
            <person name="Johnson J."/>
            <person name="Jones C.D."/>
            <person name="Jordan W.C."/>
            <person name="Karpen G.H."/>
            <person name="Kataoka E."/>
            <person name="Keightley P.D."/>
            <person name="Kheradpour P."/>
            <person name="Kirkness E.F."/>
            <person name="Koerich L.B."/>
            <person name="Kristiansen K."/>
            <person name="Kudrna D."/>
            <person name="Kulathinal R.J."/>
            <person name="Kumar S."/>
            <person name="Kwok R."/>
            <person name="Lander E."/>
            <person name="Langley C.H."/>
            <person name="Lapoint R."/>
            <person name="Lazzaro B.P."/>
            <person name="Lee S.J."/>
            <person name="Levesque L."/>
            <person name="Li R."/>
            <person name="Lin C.F."/>
            <person name="Lin M.F."/>
            <person name="Lindblad-Toh K."/>
            <person name="Llopart A."/>
            <person name="Long M."/>
            <person name="Low L."/>
            <person name="Lozovsky E."/>
            <person name="Lu J."/>
            <person name="Luo M."/>
            <person name="Machado C.A."/>
            <person name="Makalowski W."/>
            <person name="Marzo M."/>
            <person name="Matsuda M."/>
            <person name="Matzkin L."/>
            <person name="McAllister B."/>
            <person name="McBride C.S."/>
            <person name="McKernan B."/>
            <person name="McKernan K."/>
            <person name="Mendez-Lago M."/>
            <person name="Minx P."/>
            <person name="Mollenhauer M.U."/>
            <person name="Montooth K."/>
            <person name="Mount S.M."/>
            <person name="Mu X."/>
            <person name="Myers E."/>
            <person name="Negre B."/>
            <person name="Newfeld S."/>
            <person name="Nielsen R."/>
            <person name="Noor M.A."/>
            <person name="O'Grady P."/>
            <person name="Pachter L."/>
            <person name="Papaceit M."/>
            <person name="Parisi M.J."/>
            <person name="Parisi M."/>
            <person name="Parts L."/>
            <person name="Pedersen J.S."/>
            <person name="Pesole G."/>
            <person name="Phillippy A.M."/>
            <person name="Ponting C.P."/>
            <person name="Pop M."/>
            <person name="Porcelli D."/>
            <person name="Powell J.R."/>
            <person name="Prohaska S."/>
            <person name="Pruitt K."/>
            <person name="Puig M."/>
            <person name="Quesneville H."/>
            <person name="Ram K.R."/>
            <person name="Rand D."/>
            <person name="Rasmussen M.D."/>
            <person name="Reed L.K."/>
            <person name="Reenan R."/>
            <person name="Reily A."/>
            <person name="Remington K.A."/>
            <person name="Rieger T.T."/>
            <person name="Ritchie M.G."/>
            <person name="Robin C."/>
            <person name="Rogers Y.H."/>
            <person name="Rohde C."/>
            <person name="Rozas J."/>
            <person name="Rubenfield M.J."/>
            <person name="Ruiz A."/>
            <person name="Russo S."/>
            <person name="Salzberg S.L."/>
            <person name="Sanchez-Gracia A."/>
            <person name="Saranga D.J."/>
            <person name="Sato H."/>
            <person name="Schaeffer S.W."/>
            <person name="Schatz M.C."/>
            <person name="Schlenke T."/>
            <person name="Schwartz R."/>
            <person name="Segarra C."/>
            <person name="Singh R.S."/>
            <person name="Sirot L."/>
            <person name="Sirota M."/>
            <person name="Sisneros N.B."/>
            <person name="Smith C.D."/>
            <person name="Smith T.F."/>
            <person name="Spieth J."/>
            <person name="Stage D.E."/>
            <person name="Stark A."/>
            <person name="Stephan W."/>
            <person name="Strausberg R.L."/>
            <person name="Strempel S."/>
            <person name="Sturgill D."/>
            <person name="Sutton G."/>
            <person name="Sutton G.G."/>
            <person name="Tao W."/>
            <person name="Teichmann S."/>
            <person name="Tobari Y.N."/>
            <person name="Tomimura Y."/>
            <person name="Tsolas J.M."/>
            <person name="Valente V.L."/>
            <person name="Venter E."/>
            <person name="Venter J.C."/>
            <person name="Vicario S."/>
            <person name="Vieira F.G."/>
            <person name="Vilella A.J."/>
            <person name="Villasante A."/>
            <person name="Walenz B."/>
            <person name="Wang J."/>
            <person name="Wasserman M."/>
            <person name="Watts T."/>
            <person name="Wilson D."/>
            <person name="Wilson R.K."/>
            <person name="Wing R.A."/>
            <person name="Wolfner M.F."/>
            <person name="Wong A."/>
            <person name="Wong G.K."/>
            <person name="Wu C.I."/>
            <person name="Wu G."/>
            <person name="Yamamoto D."/>
            <person name="Yang H.P."/>
            <person name="Yang S.P."/>
            <person name="Yorke J.A."/>
            <person name="Yoshida K."/>
            <person name="Zdobnov E."/>
            <person name="Zhang P."/>
            <person name="Zhang Y."/>
            <person name="Zimin A.V."/>
            <person name="Baldwin J."/>
            <person name="Abdouelleil A."/>
            <person name="Abdulkadir J."/>
            <person name="Abebe A."/>
            <person name="Abera B."/>
            <person name="Abreu J."/>
            <person name="Acer S.C."/>
            <person name="Aftuck L."/>
            <person name="Alexander A."/>
            <person name="An P."/>
            <person name="Anderson E."/>
            <person name="Anderson S."/>
            <person name="Arachi H."/>
            <person name="Azer M."/>
            <person name="Bachantsang P."/>
            <person name="Barry A."/>
            <person name="Bayul T."/>
            <person name="Berlin A."/>
            <person name="Bessette D."/>
            <person name="Bloom T."/>
            <person name="Blye J."/>
            <person name="Boguslavskiy L."/>
            <person name="Bonnet C."/>
            <person name="Boukhgalter B."/>
            <person name="Bourzgui I."/>
            <person name="Brown A."/>
            <person name="Cahill P."/>
            <person name="Channer S."/>
            <person name="Cheshatsang Y."/>
            <person name="Chuda L."/>
            <person name="Citroen M."/>
            <person name="Collymore A."/>
            <person name="Cooke P."/>
            <person name="Costello M."/>
            <person name="D'Aco K."/>
            <person name="Daza R."/>
            <person name="De Haan G."/>
            <person name="DeGray S."/>
            <person name="DeMaso C."/>
            <person name="Dhargay N."/>
            <person name="Dooley K."/>
            <person name="Dooley E."/>
            <person name="Doricent M."/>
            <person name="Dorje P."/>
            <person name="Dorjee K."/>
            <person name="Dupes A."/>
            <person name="Elong R."/>
            <person name="Falk J."/>
            <person name="Farina A."/>
            <person name="Faro S."/>
            <person name="Ferguson D."/>
            <person name="Fisher S."/>
            <person name="Foley C.D."/>
            <person name="Franke A."/>
            <person name="Friedrich D."/>
            <person name="Gadbois L."/>
            <person name="Gearin G."/>
            <person name="Gearin C.R."/>
            <person name="Giannoukos G."/>
            <person name="Goode T."/>
            <person name="Graham J."/>
            <person name="Grandbois E."/>
            <person name="Grewal S."/>
            <person name="Gyaltsen K."/>
            <person name="Hafez N."/>
            <person name="Hagos B."/>
            <person name="Hall J."/>
            <person name="Henson C."/>
            <person name="Hollinger A."/>
            <person name="Honan T."/>
            <person name="Huard M.D."/>
            <person name="Hughes L."/>
            <person name="Hurhula B."/>
            <person name="Husby M.E."/>
            <person name="Kamat A."/>
            <person name="Kanga B."/>
            <person name="Kashin S."/>
            <person name="Khazanovich D."/>
            <person name="Kisner P."/>
            <person name="Lance K."/>
            <person name="Lara M."/>
            <person name="Lee W."/>
            <person name="Lennon N."/>
            <person name="Letendre F."/>
            <person name="LeVine R."/>
            <person name="Lipovsky A."/>
            <person name="Liu X."/>
            <person name="Liu J."/>
            <person name="Liu S."/>
            <person name="Lokyitsang T."/>
            <person name="Lokyitsang Y."/>
            <person name="Lubonja R."/>
            <person name="Lui A."/>
            <person name="MacDonald P."/>
            <person name="Magnisalis V."/>
            <person name="Maru K."/>
            <person name="Matthews C."/>
            <person name="McCusker W."/>
            <person name="McDonough S."/>
            <person name="Mehta T."/>
            <person name="Meldrim J."/>
            <person name="Meneus L."/>
            <person name="Mihai O."/>
            <person name="Mihalev A."/>
            <person name="Mihova T."/>
            <person name="Mittelman R."/>
            <person name="Mlenga V."/>
            <person name="Montmayeur A."/>
            <person name="Mulrain L."/>
            <person name="Navidi A."/>
            <person name="Naylor J."/>
            <person name="Negash T."/>
            <person name="Nguyen T."/>
            <person name="Nguyen N."/>
            <person name="Nicol R."/>
            <person name="Norbu C."/>
            <person name="Norbu N."/>
            <person name="Novod N."/>
            <person name="O'Neill B."/>
            <person name="Osman S."/>
            <person name="Markiewicz E."/>
            <person name="Oyono O.L."/>
            <person name="Patti C."/>
            <person name="Phunkhang P."/>
            <person name="Pierre F."/>
            <person name="Priest M."/>
            <person name="Raghuraman S."/>
            <person name="Rege F."/>
            <person name="Reyes R."/>
            <person name="Rise C."/>
            <person name="Rogov P."/>
            <person name="Ross K."/>
            <person name="Ryan E."/>
            <person name="Settipalli S."/>
            <person name="Shea T."/>
            <person name="Sherpa N."/>
            <person name="Shi L."/>
            <person name="Shih D."/>
            <person name="Sparrow T."/>
            <person name="Spaulding J."/>
            <person name="Stalker J."/>
            <person name="Stange-Thomann N."/>
            <person name="Stavropoulos S."/>
            <person name="Stone C."/>
            <person name="Strader C."/>
            <person name="Tesfaye S."/>
            <person name="Thomson T."/>
            <person name="Thoulutsang Y."/>
            <person name="Thoulutsang D."/>
            <person name="Topham K."/>
            <person name="Topping I."/>
            <person name="Tsamla T."/>
            <person name="Vassiliev H."/>
            <person name="Vo A."/>
            <person name="Wangchuk T."/>
            <person name="Wangdi T."/>
            <person name="Weiand M."/>
            <person name="Wilkinson J."/>
            <person name="Wilson A."/>
            <person name="Yadav S."/>
            <person name="Young G."/>
            <person name="Yu Q."/>
            <person name="Zembek L."/>
            <person name="Zhong D."/>
            <person name="Zimmer A."/>
            <person name="Zwirko Z."/>
            <person name="Jaffe D.B."/>
            <person name="Alvarez P."/>
            <person name="Brockman W."/>
            <person name="Butler J."/>
            <person name="Chin C."/>
            <person name="Gnerre S."/>
            <person name="Grabherr M."/>
            <person name="Kleber M."/>
            <person name="Mauceli E."/>
            <person name="MacCallum I."/>
        </authorList>
    </citation>
    <scope>NUCLEOTIDE SEQUENCE [LARGE SCALE GENOMIC DNA]</scope>
    <source>
        <strain evidence="5">MSH-3 / Tucson 14011-0111.49</strain>
    </source>
</reference>
<evidence type="ECO:0000256" key="1">
    <source>
        <dbReference type="ARBA" id="ARBA00006091"/>
    </source>
</evidence>
<dbReference type="GO" id="GO:0003676">
    <property type="term" value="F:nucleic acid binding"/>
    <property type="evidence" value="ECO:0007669"/>
    <property type="project" value="InterPro"/>
</dbReference>
<dbReference type="InterPro" id="IPR011856">
    <property type="entry name" value="tRNA_endonuc-like_dom_sf"/>
</dbReference>
<dbReference type="AlphaFoldDB" id="B4GHR2"/>
<dbReference type="STRING" id="7234.B4GHR2"/>
<dbReference type="GO" id="GO:0005634">
    <property type="term" value="C:nucleus"/>
    <property type="evidence" value="ECO:0007669"/>
    <property type="project" value="UniProtKB-ARBA"/>
</dbReference>
<dbReference type="OMA" id="FYWSAQN"/>
<dbReference type="GO" id="GO:0006388">
    <property type="term" value="P:tRNA splicing, via endonucleolytic cleavage and ligation"/>
    <property type="evidence" value="ECO:0007669"/>
    <property type="project" value="InterPro"/>
</dbReference>
<keyword evidence="2" id="KW-0819">tRNA processing</keyword>
<dbReference type="InterPro" id="IPR018593">
    <property type="entry name" value="tRNA-endonuc_su_Sen15"/>
</dbReference>
<dbReference type="InterPro" id="IPR036167">
    <property type="entry name" value="tRNA_intron_Endo_cat-like_sf"/>
</dbReference>
<accession>B4GHR2</accession>
<name>B4GHR2_DROPE</name>
<evidence type="ECO:0000313" key="5">
    <source>
        <dbReference type="Proteomes" id="UP000008744"/>
    </source>
</evidence>
<evidence type="ECO:0000256" key="2">
    <source>
        <dbReference type="ARBA" id="ARBA00022694"/>
    </source>
</evidence>
<proteinExistence type="inferred from homology"/>
<organism evidence="5">
    <name type="scientific">Drosophila persimilis</name>
    <name type="common">Fruit fly</name>
    <dbReference type="NCBI Taxonomy" id="7234"/>
    <lineage>
        <taxon>Eukaryota</taxon>
        <taxon>Metazoa</taxon>
        <taxon>Ecdysozoa</taxon>
        <taxon>Arthropoda</taxon>
        <taxon>Hexapoda</taxon>
        <taxon>Insecta</taxon>
        <taxon>Pterygota</taxon>
        <taxon>Neoptera</taxon>
        <taxon>Endopterygota</taxon>
        <taxon>Diptera</taxon>
        <taxon>Brachycera</taxon>
        <taxon>Muscomorpha</taxon>
        <taxon>Ephydroidea</taxon>
        <taxon>Drosophilidae</taxon>
        <taxon>Drosophila</taxon>
        <taxon>Sophophora</taxon>
    </lineage>
</organism>
<comment type="similarity">
    <text evidence="1">Belongs to the SEN15 family.</text>
</comment>
<gene>
    <name evidence="4" type="primary">Dper\GL17581</name>
    <name evidence="4" type="ORF">Dper_GL17581</name>
</gene>
<feature type="domain" description="tRNA-splicing endonuclease subunit Sen15" evidence="3">
    <location>
        <begin position="28"/>
        <end position="111"/>
    </location>
</feature>
<dbReference type="EMBL" id="CH479183">
    <property type="protein sequence ID" value="EDW36032.1"/>
    <property type="molecule type" value="Genomic_DNA"/>
</dbReference>
<dbReference type="Pfam" id="PF09631">
    <property type="entry name" value="Sen15"/>
    <property type="match status" value="1"/>
</dbReference>
<sequence>MQMTSRKLQLRDFQNVCPDDLTAALALQVYNDLKRDERCGHLQPHYDDDLKVFYLRKEDTQAAYIPLLHTKGIHFSLVEAMQDKFGKNNIFLAIVDNTGNILYYQVTEGFSEKKF</sequence>